<name>A0A9W8TJV6_9PEZI</name>
<organism evidence="3 4">
    <name type="scientific">Xylaria arbuscula</name>
    <dbReference type="NCBI Taxonomy" id="114810"/>
    <lineage>
        <taxon>Eukaryota</taxon>
        <taxon>Fungi</taxon>
        <taxon>Dikarya</taxon>
        <taxon>Ascomycota</taxon>
        <taxon>Pezizomycotina</taxon>
        <taxon>Sordariomycetes</taxon>
        <taxon>Xylariomycetidae</taxon>
        <taxon>Xylariales</taxon>
        <taxon>Xylariaceae</taxon>
        <taxon>Xylaria</taxon>
    </lineage>
</organism>
<gene>
    <name evidence="3" type="ORF">NPX13_g6708</name>
</gene>
<keyword evidence="1" id="KW-0812">Transmembrane</keyword>
<feature type="domain" description="CorA-like transporter" evidence="2">
    <location>
        <begin position="44"/>
        <end position="321"/>
    </location>
</feature>
<keyword evidence="1" id="KW-0472">Membrane</keyword>
<evidence type="ECO:0000313" key="3">
    <source>
        <dbReference type="EMBL" id="KAJ3567611.1"/>
    </source>
</evidence>
<dbReference type="VEuPathDB" id="FungiDB:F4678DRAFT_114877"/>
<evidence type="ECO:0000256" key="1">
    <source>
        <dbReference type="SAM" id="Phobius"/>
    </source>
</evidence>
<proteinExistence type="predicted"/>
<dbReference type="EMBL" id="JANPWZ010001221">
    <property type="protein sequence ID" value="KAJ3567611.1"/>
    <property type="molecule type" value="Genomic_DNA"/>
</dbReference>
<keyword evidence="4" id="KW-1185">Reference proteome</keyword>
<comment type="caution">
    <text evidence="3">The sequence shown here is derived from an EMBL/GenBank/DDBJ whole genome shotgun (WGS) entry which is preliminary data.</text>
</comment>
<feature type="transmembrane region" description="Helical" evidence="1">
    <location>
        <begin position="604"/>
        <end position="624"/>
    </location>
</feature>
<protein>
    <recommendedName>
        <fullName evidence="2">CorA-like transporter domain-containing protein</fullName>
    </recommendedName>
</protein>
<evidence type="ECO:0000313" key="4">
    <source>
        <dbReference type="Proteomes" id="UP001148614"/>
    </source>
</evidence>
<keyword evidence="1" id="KW-1133">Transmembrane helix</keyword>
<dbReference type="AlphaFoldDB" id="A0A9W8TJV6"/>
<dbReference type="Gene3D" id="1.20.58.340">
    <property type="entry name" value="Magnesium transport protein CorA, transmembrane region"/>
    <property type="match status" value="1"/>
</dbReference>
<feature type="transmembrane region" description="Helical" evidence="1">
    <location>
        <begin position="560"/>
        <end position="584"/>
    </location>
</feature>
<dbReference type="Pfam" id="PF26616">
    <property type="entry name" value="CorA-like"/>
    <property type="match status" value="1"/>
</dbReference>
<accession>A0A9W8TJV6</accession>
<sequence length="658" mass="75934">MESAPEAYWRICPVFKKAGVPRLDPFGIMAVNGIEHLIHACNNPATHYPTRLRHTQLLPYSLQQYLEQLDERESRVFSKDPDDWEIQFSDCYDGQSEFPLSPHVCDSTEDTRKYLLKGPRHDPKCRHVFIDADNSWAPLNCSREMLTTLFTFHQVMPQFLDIVLSFGTIAGRNIPTSFYHCIFRYENSLSLNSQCFNIPQLDRSGHEIRHCYNLWSAEKASQQQSSRHPWTIRQAGIYHSFDIETGRATWIHIKTNRVLQERITTATAHAKQLRATAVQTLEGSFSATLLTHLIVIEWCAENWSPYLGYWECQVSNVLTKVKKAPIGKVEKGLMDDLSKAHQVPGLTSRQASFPLQSRKGTLVSGKSFRVTSRRNTTATSHPIPLVDLSSRLHSIVTRKQAKTQSMHNNDEPVEEEEDPIEIFDEFKFEDLQRLHSLGTTLQEADMILRLNIDILHEIVEYYKSYVEDPDTPEQIKEGCRFDMKHFVQRTSRIIREMSTERTRISTLIALLEDGKVIFDAITQLRNIELNRRASKRMEEMTEDMHELTIQTKRDTSSMHVITFVTLVFLPGTFVATFLGAGFYQWPDPSDGDTPAVFPDFRPEYFFLFLEISLGLTLATVLLWWGKTWLLPRVLDQYRAMRSIKRQEDKEALVGSHSA</sequence>
<reference evidence="3" key="1">
    <citation type="submission" date="2022-07" db="EMBL/GenBank/DDBJ databases">
        <title>Genome Sequence of Xylaria arbuscula.</title>
        <authorList>
            <person name="Buettner E."/>
        </authorList>
    </citation>
    <scope>NUCLEOTIDE SEQUENCE</scope>
    <source>
        <strain evidence="3">VT107</strain>
    </source>
</reference>
<dbReference type="Proteomes" id="UP001148614">
    <property type="component" value="Unassembled WGS sequence"/>
</dbReference>
<dbReference type="InterPro" id="IPR058257">
    <property type="entry name" value="CorA-like_dom"/>
</dbReference>
<evidence type="ECO:0000259" key="2">
    <source>
        <dbReference type="Pfam" id="PF26616"/>
    </source>
</evidence>